<dbReference type="Pfam" id="PF11999">
    <property type="entry name" value="Ice_binding"/>
    <property type="match status" value="1"/>
</dbReference>
<evidence type="ECO:0000256" key="2">
    <source>
        <dbReference type="ARBA" id="ARBA00022729"/>
    </source>
</evidence>
<evidence type="ECO:0000313" key="3">
    <source>
        <dbReference type="EMBL" id="CAF1227993.1"/>
    </source>
</evidence>
<comment type="similarity">
    <text evidence="1">Belongs to the ice-binding protein family.</text>
</comment>
<protein>
    <submittedName>
        <fullName evidence="4">Uncharacterized protein</fullName>
    </submittedName>
</protein>
<name>A0A815UM87_9BILA</name>
<accession>A0A815UM87</accession>
<dbReference type="EMBL" id="CAJNOI010000289">
    <property type="protein sequence ID" value="CAF1227993.1"/>
    <property type="molecule type" value="Genomic_DNA"/>
</dbReference>
<dbReference type="InterPro" id="IPR021884">
    <property type="entry name" value="Ice-bd_prot"/>
</dbReference>
<evidence type="ECO:0000256" key="1">
    <source>
        <dbReference type="ARBA" id="ARBA00005445"/>
    </source>
</evidence>
<dbReference type="AlphaFoldDB" id="A0A815UM87"/>
<proteinExistence type="inferred from homology"/>
<comment type="caution">
    <text evidence="4">The sequence shown here is derived from an EMBL/GenBank/DDBJ whole genome shotgun (WGS) entry which is preliminary data.</text>
</comment>
<dbReference type="EMBL" id="CAJNOM010000610">
    <property type="protein sequence ID" value="CAF1521037.1"/>
    <property type="molecule type" value="Genomic_DNA"/>
</dbReference>
<evidence type="ECO:0000313" key="5">
    <source>
        <dbReference type="Proteomes" id="UP000663832"/>
    </source>
</evidence>
<evidence type="ECO:0000313" key="4">
    <source>
        <dbReference type="EMBL" id="CAF1521037.1"/>
    </source>
</evidence>
<organism evidence="4 5">
    <name type="scientific">Adineta steineri</name>
    <dbReference type="NCBI Taxonomy" id="433720"/>
    <lineage>
        <taxon>Eukaryota</taxon>
        <taxon>Metazoa</taxon>
        <taxon>Spiralia</taxon>
        <taxon>Gnathifera</taxon>
        <taxon>Rotifera</taxon>
        <taxon>Eurotatoria</taxon>
        <taxon>Bdelloidea</taxon>
        <taxon>Adinetida</taxon>
        <taxon>Adinetidae</taxon>
        <taxon>Adineta</taxon>
    </lineage>
</organism>
<dbReference type="OrthoDB" id="10264374at2759"/>
<dbReference type="Proteomes" id="UP000663877">
    <property type="component" value="Unassembled WGS sequence"/>
</dbReference>
<dbReference type="Proteomes" id="UP000663832">
    <property type="component" value="Unassembled WGS sequence"/>
</dbReference>
<gene>
    <name evidence="3" type="ORF">BJG266_LOCUS28353</name>
    <name evidence="4" type="ORF">QVE165_LOCUS44787</name>
</gene>
<keyword evidence="5" id="KW-1185">Reference proteome</keyword>
<reference evidence="4" key="1">
    <citation type="submission" date="2021-02" db="EMBL/GenBank/DDBJ databases">
        <authorList>
            <person name="Nowell W R."/>
        </authorList>
    </citation>
    <scope>NUCLEOTIDE SEQUENCE</scope>
</reference>
<sequence>MATTLITSAHTNIILSKSAQSNNIFWQVGSSATLGANSSFMGHILAQASITVGATANITGRVYARAAISFAGADIIHLPGIC</sequence>
<keyword evidence="2" id="KW-0732">Signal</keyword>